<evidence type="ECO:0000313" key="8">
    <source>
        <dbReference type="EMBL" id="MDN2482551.1"/>
    </source>
</evidence>
<dbReference type="Proteomes" id="UP001169719">
    <property type="component" value="Unassembled WGS sequence"/>
</dbReference>
<keyword evidence="2" id="KW-1003">Cell membrane</keyword>
<keyword evidence="3 8" id="KW-0328">Glycosyltransferase</keyword>
<evidence type="ECO:0000313" key="9">
    <source>
        <dbReference type="Proteomes" id="UP001169719"/>
    </source>
</evidence>
<dbReference type="GO" id="GO:0016757">
    <property type="term" value="F:glycosyltransferase activity"/>
    <property type="evidence" value="ECO:0007669"/>
    <property type="project" value="UniProtKB-KW"/>
</dbReference>
<sequence length="355" mass="39027">MTTIDHTVQPHALPPETQDKVLVIIPCLNEVNYIERIVTFCFSETTHSDSLVVVADGGSCDGTLDILNQLQNVHRNLVVLNNPKKIQSSGVNLAVTTYGTDFEVFIRIDVHADYPAGYISSLIHEQKTTQAASVVVSMDTQGKTAKQKLIAATQNSALGNGGSGHRNSLSEGQWVEHGHHALMHTQTFLQVQGYDESFSHNEDAELDARITQQGGKIWLTASTGLTYYPRESFAGLFKQYKGYGSGRCKTLFKHKMKPKLRQLIPVFVFPAVALSIFSFLTPIVAIPALAWLLLVLFTGALISKPKTLSGSARYLIGVPAIVMHFAWSLGFCQQCLKQLFVNHKPSTKQVATNES</sequence>
<dbReference type="Pfam" id="PF00535">
    <property type="entry name" value="Glycos_transf_2"/>
    <property type="match status" value="1"/>
</dbReference>
<protein>
    <submittedName>
        <fullName evidence="8">Glycosyltransferase family 2 protein</fullName>
        <ecNumber evidence="8">2.4.-.-</ecNumber>
    </submittedName>
</protein>
<keyword evidence="4 8" id="KW-0808">Transferase</keyword>
<comment type="caution">
    <text evidence="8">The sequence shown here is derived from an EMBL/GenBank/DDBJ whole genome shotgun (WGS) entry which is preliminary data.</text>
</comment>
<dbReference type="SUPFAM" id="SSF53448">
    <property type="entry name" value="Nucleotide-diphospho-sugar transferases"/>
    <property type="match status" value="1"/>
</dbReference>
<dbReference type="PANTHER" id="PTHR43646:SF2">
    <property type="entry name" value="GLYCOSYLTRANSFERASE 2-LIKE DOMAIN-CONTAINING PROTEIN"/>
    <property type="match status" value="1"/>
</dbReference>
<evidence type="ECO:0000256" key="3">
    <source>
        <dbReference type="ARBA" id="ARBA00022676"/>
    </source>
</evidence>
<evidence type="ECO:0000256" key="5">
    <source>
        <dbReference type="ARBA" id="ARBA00023136"/>
    </source>
</evidence>
<keyword evidence="5 6" id="KW-0472">Membrane</keyword>
<proteinExistence type="predicted"/>
<evidence type="ECO:0000256" key="1">
    <source>
        <dbReference type="ARBA" id="ARBA00004236"/>
    </source>
</evidence>
<evidence type="ECO:0000256" key="6">
    <source>
        <dbReference type="SAM" id="Phobius"/>
    </source>
</evidence>
<comment type="subcellular location">
    <subcellularLocation>
        <location evidence="1">Cell membrane</location>
    </subcellularLocation>
</comment>
<evidence type="ECO:0000256" key="2">
    <source>
        <dbReference type="ARBA" id="ARBA00022475"/>
    </source>
</evidence>
<name>A0ABT7Y3J3_9VIBR</name>
<keyword evidence="6" id="KW-0812">Transmembrane</keyword>
<feature type="domain" description="Glycosyltransferase 2-like" evidence="7">
    <location>
        <begin position="23"/>
        <end position="147"/>
    </location>
</feature>
<dbReference type="EC" id="2.4.-.-" evidence="8"/>
<feature type="transmembrane region" description="Helical" evidence="6">
    <location>
        <begin position="314"/>
        <end position="331"/>
    </location>
</feature>
<gene>
    <name evidence="8" type="ORF">QWJ08_14520</name>
</gene>
<dbReference type="InterPro" id="IPR029044">
    <property type="entry name" value="Nucleotide-diphossugar_trans"/>
</dbReference>
<keyword evidence="9" id="KW-1185">Reference proteome</keyword>
<accession>A0ABT7Y3J3</accession>
<dbReference type="CDD" id="cd02525">
    <property type="entry name" value="Succinoglycan_BP_ExoA"/>
    <property type="match status" value="1"/>
</dbReference>
<organism evidence="8 9">
    <name type="scientific">Vibrio agarivorans</name>
    <dbReference type="NCBI Taxonomy" id="153622"/>
    <lineage>
        <taxon>Bacteria</taxon>
        <taxon>Pseudomonadati</taxon>
        <taxon>Pseudomonadota</taxon>
        <taxon>Gammaproteobacteria</taxon>
        <taxon>Vibrionales</taxon>
        <taxon>Vibrionaceae</taxon>
        <taxon>Vibrio</taxon>
    </lineage>
</organism>
<evidence type="ECO:0000259" key="7">
    <source>
        <dbReference type="Pfam" id="PF00535"/>
    </source>
</evidence>
<reference evidence="8" key="1">
    <citation type="submission" date="2024-05" db="EMBL/GenBank/DDBJ databases">
        <title>Genome Sequences of Four Agar- Degrading Marine Bacteria.</title>
        <authorList>
            <person name="Phillips E.K."/>
            <person name="Shaffer J.C."/>
            <person name="Henson M.W."/>
            <person name="Temperton B."/>
            <person name="Thrash C.J."/>
            <person name="Martin M.O."/>
        </authorList>
    </citation>
    <scope>NUCLEOTIDE SEQUENCE</scope>
    <source>
        <strain evidence="8">EKP203</strain>
    </source>
</reference>
<feature type="transmembrane region" description="Helical" evidence="6">
    <location>
        <begin position="263"/>
        <end position="280"/>
    </location>
</feature>
<dbReference type="RefSeq" id="WP_289962624.1">
    <property type="nucleotide sequence ID" value="NZ_JAUEOZ010000002.1"/>
</dbReference>
<evidence type="ECO:0000256" key="4">
    <source>
        <dbReference type="ARBA" id="ARBA00022679"/>
    </source>
</evidence>
<dbReference type="PANTHER" id="PTHR43646">
    <property type="entry name" value="GLYCOSYLTRANSFERASE"/>
    <property type="match status" value="1"/>
</dbReference>
<dbReference type="EMBL" id="JAUEOZ010000002">
    <property type="protein sequence ID" value="MDN2482551.1"/>
    <property type="molecule type" value="Genomic_DNA"/>
</dbReference>
<dbReference type="InterPro" id="IPR001173">
    <property type="entry name" value="Glyco_trans_2-like"/>
</dbReference>
<keyword evidence="6" id="KW-1133">Transmembrane helix</keyword>
<dbReference type="Gene3D" id="3.90.550.10">
    <property type="entry name" value="Spore Coat Polysaccharide Biosynthesis Protein SpsA, Chain A"/>
    <property type="match status" value="1"/>
</dbReference>